<dbReference type="KEGG" id="den:MHIR_DE00170"/>
<dbReference type="EMBL" id="LN999833">
    <property type="protein sequence ID" value="CUX96503.1"/>
    <property type="molecule type" value="Genomic_DNA"/>
</dbReference>
<protein>
    <submittedName>
        <fullName evidence="1">Uncharacterized protein</fullName>
    </submittedName>
</protein>
<reference evidence="2" key="1">
    <citation type="submission" date="2016-01" db="EMBL/GenBank/DDBJ databases">
        <authorList>
            <person name="Husnik F."/>
        </authorList>
    </citation>
    <scope>NUCLEOTIDE SEQUENCE [LARGE SCALE GENOMIC DNA]</scope>
</reference>
<sequence length="55" mass="6420">MIVVMTRQSFFLTLQTDDDTEVRCTFDERHCFLTLCNVPANLRVLSNQLAVTCFY</sequence>
<keyword evidence="2" id="KW-1185">Reference proteome</keyword>
<dbReference type="AlphaFoldDB" id="A0A143WS45"/>
<name>A0A143WS45_9ENTR</name>
<proteinExistence type="predicted"/>
<organism evidence="1 2">
    <name type="scientific">Candidatus Doolittlea endobia</name>
    <dbReference type="NCBI Taxonomy" id="1778262"/>
    <lineage>
        <taxon>Bacteria</taxon>
        <taxon>Pseudomonadati</taxon>
        <taxon>Pseudomonadota</taxon>
        <taxon>Gammaproteobacteria</taxon>
        <taxon>Enterobacterales</taxon>
        <taxon>Enterobacteriaceae</taxon>
        <taxon>Candidatus Doolittlea</taxon>
    </lineage>
</organism>
<evidence type="ECO:0000313" key="1">
    <source>
        <dbReference type="EMBL" id="CUX96503.1"/>
    </source>
</evidence>
<evidence type="ECO:0000313" key="2">
    <source>
        <dbReference type="Proteomes" id="UP000095322"/>
    </source>
</evidence>
<accession>A0A143WS45</accession>
<gene>
    <name evidence="1" type="ORF">MHIR_DE00170</name>
</gene>
<dbReference type="Proteomes" id="UP000095322">
    <property type="component" value="Chromosome I"/>
</dbReference>